<reference evidence="3" key="1">
    <citation type="submission" date="2024-05" db="EMBL/GenBank/DDBJ databases">
        <authorList>
            <person name="Luo Y.-C."/>
            <person name="Nicholds J."/>
            <person name="Mortimer T."/>
            <person name="Maboni G."/>
        </authorList>
    </citation>
    <scope>NUCLEOTIDE SEQUENCE</scope>
    <source>
        <strain evidence="4">140124</strain>
        <strain evidence="3">145849</strain>
        <strain evidence="2">145850</strain>
        <strain evidence="1">145852</strain>
    </source>
</reference>
<proteinExistence type="predicted"/>
<accession>A0AB39EKG9</accession>
<dbReference type="EMBL" id="CP158259">
    <property type="protein sequence ID" value="XDJ62027.1"/>
    <property type="molecule type" value="Genomic_DNA"/>
</dbReference>
<evidence type="ECO:0000313" key="3">
    <source>
        <dbReference type="EMBL" id="XDJ66481.1"/>
    </source>
</evidence>
<protein>
    <submittedName>
        <fullName evidence="3">NAD(P)-binding domain-containing protein</fullName>
    </submittedName>
</protein>
<dbReference type="EMBL" id="CP158261">
    <property type="protein sequence ID" value="XDJ66481.1"/>
    <property type="molecule type" value="Genomic_DNA"/>
</dbReference>
<organism evidence="3">
    <name type="scientific">Castellaniella ginsengisoli</name>
    <dbReference type="NCBI Taxonomy" id="546114"/>
    <lineage>
        <taxon>Bacteria</taxon>
        <taxon>Pseudomonadati</taxon>
        <taxon>Pseudomonadota</taxon>
        <taxon>Betaproteobacteria</taxon>
        <taxon>Burkholderiales</taxon>
        <taxon>Alcaligenaceae</taxon>
        <taxon>Castellaniella</taxon>
    </lineage>
</organism>
<dbReference type="Pfam" id="PF13738">
    <property type="entry name" value="Pyr_redox_3"/>
    <property type="match status" value="1"/>
</dbReference>
<dbReference type="SUPFAM" id="SSF51905">
    <property type="entry name" value="FAD/NAD(P)-binding domain"/>
    <property type="match status" value="1"/>
</dbReference>
<sequence length="130" mass="13886">MHRLDVAVVGAGAAGIGMALALQKVPGLKFGVLEAGRVGESFRRWPAQTRFITLSFHSNPFGLSDLNAVNEPSSPAIHSGAEHLSGPQYADYLTFVAKGHELACHSRPIAGKGSTTQWIPDGWRSCSAWM</sequence>
<dbReference type="InterPro" id="IPR036188">
    <property type="entry name" value="FAD/NAD-bd_sf"/>
</dbReference>
<name>A0AB39EKG9_9BURK</name>
<gene>
    <name evidence="3" type="ORF">ABRY91_00035</name>
    <name evidence="1" type="ORF">ABRY92_05355</name>
    <name evidence="2" type="ORF">ABRZ03_11630</name>
    <name evidence="4" type="ORF">ABRZ08_03900</name>
</gene>
<evidence type="ECO:0000313" key="2">
    <source>
        <dbReference type="EMBL" id="XDJ63353.1"/>
    </source>
</evidence>
<dbReference type="AlphaFoldDB" id="A0AB39EKG9"/>
<evidence type="ECO:0000313" key="1">
    <source>
        <dbReference type="EMBL" id="XDJ62027.1"/>
    </source>
</evidence>
<dbReference type="EMBL" id="CP158260">
    <property type="protein sequence ID" value="XDJ63353.1"/>
    <property type="molecule type" value="Genomic_DNA"/>
</dbReference>
<dbReference type="RefSeq" id="WP_368642379.1">
    <property type="nucleotide sequence ID" value="NZ_CP158259.1"/>
</dbReference>
<dbReference type="Gene3D" id="3.50.50.60">
    <property type="entry name" value="FAD/NAD(P)-binding domain"/>
    <property type="match status" value="1"/>
</dbReference>
<evidence type="ECO:0000313" key="4">
    <source>
        <dbReference type="EMBL" id="XDJ85993.1"/>
    </source>
</evidence>
<dbReference type="EMBL" id="CP158268">
    <property type="protein sequence ID" value="XDJ85993.1"/>
    <property type="molecule type" value="Genomic_DNA"/>
</dbReference>